<feature type="domain" description="Tsg C-terminal" evidence="8">
    <location>
        <begin position="150"/>
        <end position="277"/>
    </location>
</feature>
<sequence>MILKIWFSGTYSSKILKKKGKLNKGNISWVKQIKFKESTFQKCKINLKIWWRKGDTQILNATDPTMRNKIFLACAIVLVVCVSWAVCCDEGVCVSIVSKCLLIKSCDCDMTSLKNCTCCKDCQLCLSKLYTECCSCVGLCPKPDPDDDLQDGSTIEDLHDPIPELFNVLTEQEDIEKRWTTFILPVHFDVLAHKSNHGILDLSKDKRQEVTKDTYGADLNCTVAFMSQCYSLRKCKESCKSMGAARYRWFHEQGCCQCIGDTCISYGLNSPKCLQCPPQEDEAENQLEEVNKLIENTVDEEEDLDEEFDEDEDELDEEEEEEEEDRGINELKSVG</sequence>
<dbReference type="PANTHER" id="PTHR12312:SF16">
    <property type="entry name" value="TWISTED GASTRULATION PROTEIN HOMOLOG 1-A-RELATED"/>
    <property type="match status" value="1"/>
</dbReference>
<evidence type="ECO:0000256" key="5">
    <source>
        <dbReference type="ARBA" id="ARBA00022729"/>
    </source>
</evidence>
<dbReference type="EnsemblMetazoa" id="G20977.1">
    <property type="protein sequence ID" value="G20977.1:cds"/>
    <property type="gene ID" value="G20977"/>
</dbReference>
<accession>A0A8W8JU33</accession>
<comment type="subcellular location">
    <subcellularLocation>
        <location evidence="1">Secreted</location>
    </subcellularLocation>
</comment>
<feature type="region of interest" description="Disordered" evidence="7">
    <location>
        <begin position="293"/>
        <end position="335"/>
    </location>
</feature>
<evidence type="ECO:0000313" key="10">
    <source>
        <dbReference type="EnsemblMetazoa" id="G20977.1:cds"/>
    </source>
</evidence>
<comment type="similarity">
    <text evidence="2">Belongs to the twisted gastrulation protein family.</text>
</comment>
<evidence type="ECO:0000256" key="6">
    <source>
        <dbReference type="ARBA" id="ARBA00023180"/>
    </source>
</evidence>
<evidence type="ECO:0000256" key="3">
    <source>
        <dbReference type="ARBA" id="ARBA00022473"/>
    </source>
</evidence>
<dbReference type="InterPro" id="IPR057635">
    <property type="entry name" value="Tsg_N"/>
</dbReference>
<dbReference type="InterPro" id="IPR006761">
    <property type="entry name" value="Tsg"/>
</dbReference>
<evidence type="ECO:0000256" key="4">
    <source>
        <dbReference type="ARBA" id="ARBA00022525"/>
    </source>
</evidence>
<keyword evidence="6" id="KW-0325">Glycoprotein</keyword>
<protein>
    <recommendedName>
        <fullName evidence="12">Protein twisted gastrulation</fullName>
    </recommendedName>
</protein>
<evidence type="ECO:0008006" key="12">
    <source>
        <dbReference type="Google" id="ProtNLM"/>
    </source>
</evidence>
<feature type="domain" description="Tsg N-terminal" evidence="9">
    <location>
        <begin position="87"/>
        <end position="144"/>
    </location>
</feature>
<dbReference type="InterPro" id="IPR057726">
    <property type="entry name" value="Tsg_C"/>
</dbReference>
<proteinExistence type="inferred from homology"/>
<dbReference type="GO" id="GO:0005615">
    <property type="term" value="C:extracellular space"/>
    <property type="evidence" value="ECO:0007669"/>
    <property type="project" value="TreeGrafter"/>
</dbReference>
<keyword evidence="5" id="KW-0732">Signal</keyword>
<keyword evidence="3" id="KW-0217">Developmental protein</keyword>
<name>A0A8W8JU33_MAGGI</name>
<feature type="compositionally biased region" description="Acidic residues" evidence="7">
    <location>
        <begin position="297"/>
        <end position="325"/>
    </location>
</feature>
<dbReference type="AlphaFoldDB" id="A0A8W8JU33"/>
<dbReference type="Proteomes" id="UP000005408">
    <property type="component" value="Unassembled WGS sequence"/>
</dbReference>
<dbReference type="PANTHER" id="PTHR12312">
    <property type="entry name" value="TWISTED GASTRULATION PROTEIN HOMOLOG 1-A-RELATED"/>
    <property type="match status" value="1"/>
</dbReference>
<evidence type="ECO:0000256" key="7">
    <source>
        <dbReference type="SAM" id="MobiDB-lite"/>
    </source>
</evidence>
<keyword evidence="11" id="KW-1185">Reference proteome</keyword>
<reference evidence="10" key="1">
    <citation type="submission" date="2022-08" db="UniProtKB">
        <authorList>
            <consortium name="EnsemblMetazoa"/>
        </authorList>
    </citation>
    <scope>IDENTIFICATION</scope>
    <source>
        <strain evidence="10">05x7-T-G4-1.051#20</strain>
    </source>
</reference>
<dbReference type="Pfam" id="PF04668">
    <property type="entry name" value="Tsg"/>
    <property type="match status" value="1"/>
</dbReference>
<dbReference type="GO" id="GO:0030510">
    <property type="term" value="P:regulation of BMP signaling pathway"/>
    <property type="evidence" value="ECO:0007669"/>
    <property type="project" value="TreeGrafter"/>
</dbReference>
<evidence type="ECO:0000313" key="11">
    <source>
        <dbReference type="Proteomes" id="UP000005408"/>
    </source>
</evidence>
<dbReference type="Pfam" id="PF23782">
    <property type="entry name" value="Tsg_N"/>
    <property type="match status" value="1"/>
</dbReference>
<evidence type="ECO:0000256" key="1">
    <source>
        <dbReference type="ARBA" id="ARBA00004613"/>
    </source>
</evidence>
<evidence type="ECO:0000259" key="9">
    <source>
        <dbReference type="Pfam" id="PF23782"/>
    </source>
</evidence>
<evidence type="ECO:0000256" key="2">
    <source>
        <dbReference type="ARBA" id="ARBA00010047"/>
    </source>
</evidence>
<organism evidence="10 11">
    <name type="scientific">Magallana gigas</name>
    <name type="common">Pacific oyster</name>
    <name type="synonym">Crassostrea gigas</name>
    <dbReference type="NCBI Taxonomy" id="29159"/>
    <lineage>
        <taxon>Eukaryota</taxon>
        <taxon>Metazoa</taxon>
        <taxon>Spiralia</taxon>
        <taxon>Lophotrochozoa</taxon>
        <taxon>Mollusca</taxon>
        <taxon>Bivalvia</taxon>
        <taxon>Autobranchia</taxon>
        <taxon>Pteriomorphia</taxon>
        <taxon>Ostreida</taxon>
        <taxon>Ostreoidea</taxon>
        <taxon>Ostreidae</taxon>
        <taxon>Magallana</taxon>
    </lineage>
</organism>
<keyword evidence="4" id="KW-0964">Secreted</keyword>
<evidence type="ECO:0000259" key="8">
    <source>
        <dbReference type="Pfam" id="PF04668"/>
    </source>
</evidence>